<keyword evidence="3" id="KW-1185">Reference proteome</keyword>
<name>A0A151N2Y5_ALLMI</name>
<feature type="compositionally biased region" description="Basic residues" evidence="1">
    <location>
        <begin position="80"/>
        <end position="90"/>
    </location>
</feature>
<proteinExistence type="predicted"/>
<dbReference type="AlphaFoldDB" id="A0A151N2Y5"/>
<evidence type="ECO:0000313" key="3">
    <source>
        <dbReference type="Proteomes" id="UP000050525"/>
    </source>
</evidence>
<dbReference type="EMBL" id="AKHW03004113">
    <property type="protein sequence ID" value="KYO31193.1"/>
    <property type="molecule type" value="Genomic_DNA"/>
</dbReference>
<reference evidence="2 3" key="1">
    <citation type="journal article" date="2012" name="Genome Biol.">
        <title>Sequencing three crocodilian genomes to illuminate the evolution of archosaurs and amniotes.</title>
        <authorList>
            <person name="St John J.A."/>
            <person name="Braun E.L."/>
            <person name="Isberg S.R."/>
            <person name="Miles L.G."/>
            <person name="Chong A.Y."/>
            <person name="Gongora J."/>
            <person name="Dalzell P."/>
            <person name="Moran C."/>
            <person name="Bed'hom B."/>
            <person name="Abzhanov A."/>
            <person name="Burgess S.C."/>
            <person name="Cooksey A.M."/>
            <person name="Castoe T.A."/>
            <person name="Crawford N.G."/>
            <person name="Densmore L.D."/>
            <person name="Drew J.C."/>
            <person name="Edwards S.V."/>
            <person name="Faircloth B.C."/>
            <person name="Fujita M.K."/>
            <person name="Greenwold M.J."/>
            <person name="Hoffmann F.G."/>
            <person name="Howard J.M."/>
            <person name="Iguchi T."/>
            <person name="Janes D.E."/>
            <person name="Khan S.Y."/>
            <person name="Kohno S."/>
            <person name="de Koning A.J."/>
            <person name="Lance S.L."/>
            <person name="McCarthy F.M."/>
            <person name="McCormack J.E."/>
            <person name="Merchant M.E."/>
            <person name="Peterson D.G."/>
            <person name="Pollock D.D."/>
            <person name="Pourmand N."/>
            <person name="Raney B.J."/>
            <person name="Roessler K.A."/>
            <person name="Sanford J.R."/>
            <person name="Sawyer R.H."/>
            <person name="Schmidt C.J."/>
            <person name="Triplett E.W."/>
            <person name="Tuberville T.D."/>
            <person name="Venegas-Anaya M."/>
            <person name="Howard J.T."/>
            <person name="Jarvis E.D."/>
            <person name="Guillette L.J.Jr."/>
            <person name="Glenn T.C."/>
            <person name="Green R.E."/>
            <person name="Ray D.A."/>
        </authorList>
    </citation>
    <scope>NUCLEOTIDE SEQUENCE [LARGE SCALE GENOMIC DNA]</scope>
    <source>
        <strain evidence="2">KSC_2009_1</strain>
    </source>
</reference>
<protein>
    <submittedName>
        <fullName evidence="2">Uncharacterized protein</fullName>
    </submittedName>
</protein>
<sequence length="90" mass="10509">MCEQKPWIPVDDHRETNLQCPKMKTKVMMEAQAEISSRCPVYPCPKQRKIEDIKASSFVSIEDNRTALCAGPPNGMRDEKKHKKERHRRD</sequence>
<accession>A0A151N2Y5</accession>
<evidence type="ECO:0000256" key="1">
    <source>
        <dbReference type="SAM" id="MobiDB-lite"/>
    </source>
</evidence>
<dbReference type="Proteomes" id="UP000050525">
    <property type="component" value="Unassembled WGS sequence"/>
</dbReference>
<evidence type="ECO:0000313" key="2">
    <source>
        <dbReference type="EMBL" id="KYO31193.1"/>
    </source>
</evidence>
<feature type="region of interest" description="Disordered" evidence="1">
    <location>
        <begin position="66"/>
        <end position="90"/>
    </location>
</feature>
<organism evidence="2 3">
    <name type="scientific">Alligator mississippiensis</name>
    <name type="common">American alligator</name>
    <dbReference type="NCBI Taxonomy" id="8496"/>
    <lineage>
        <taxon>Eukaryota</taxon>
        <taxon>Metazoa</taxon>
        <taxon>Chordata</taxon>
        <taxon>Craniata</taxon>
        <taxon>Vertebrata</taxon>
        <taxon>Euteleostomi</taxon>
        <taxon>Archelosauria</taxon>
        <taxon>Archosauria</taxon>
        <taxon>Crocodylia</taxon>
        <taxon>Alligatoridae</taxon>
        <taxon>Alligatorinae</taxon>
        <taxon>Alligator</taxon>
    </lineage>
</organism>
<gene>
    <name evidence="2" type="ORF">Y1Q_0016521</name>
</gene>
<comment type="caution">
    <text evidence="2">The sequence shown here is derived from an EMBL/GenBank/DDBJ whole genome shotgun (WGS) entry which is preliminary data.</text>
</comment>